<accession>A0A1S8X6W0</accession>
<feature type="region of interest" description="Disordered" evidence="1">
    <location>
        <begin position="50"/>
        <end position="80"/>
    </location>
</feature>
<evidence type="ECO:0000313" key="3">
    <source>
        <dbReference type="Proteomes" id="UP000243686"/>
    </source>
</evidence>
<sequence>MAPVTQDVLRTGINSSWGYLREDNTAESFVVPERKSSNCEPSCRLTESALSLEGRHPPSRHTLEPVDEVPSNLADDVKAA</sequence>
<organism evidence="2 3">
    <name type="scientific">Opisthorchis viverrini</name>
    <name type="common">Southeast Asian liver fluke</name>
    <dbReference type="NCBI Taxonomy" id="6198"/>
    <lineage>
        <taxon>Eukaryota</taxon>
        <taxon>Metazoa</taxon>
        <taxon>Spiralia</taxon>
        <taxon>Lophotrochozoa</taxon>
        <taxon>Platyhelminthes</taxon>
        <taxon>Trematoda</taxon>
        <taxon>Digenea</taxon>
        <taxon>Opisthorchiida</taxon>
        <taxon>Opisthorchiata</taxon>
        <taxon>Opisthorchiidae</taxon>
        <taxon>Opisthorchis</taxon>
    </lineage>
</organism>
<feature type="compositionally biased region" description="Basic and acidic residues" evidence="1">
    <location>
        <begin position="53"/>
        <end position="64"/>
    </location>
</feature>
<dbReference type="EMBL" id="KV891762">
    <property type="protein sequence ID" value="OON22470.1"/>
    <property type="molecule type" value="Genomic_DNA"/>
</dbReference>
<evidence type="ECO:0000256" key="1">
    <source>
        <dbReference type="SAM" id="MobiDB-lite"/>
    </source>
</evidence>
<dbReference type="AlphaFoldDB" id="A0A1S8X6W0"/>
<protein>
    <submittedName>
        <fullName evidence="2">Uncharacterized protein</fullName>
    </submittedName>
</protein>
<name>A0A1S8X6W0_OPIVI</name>
<keyword evidence="3" id="KW-1185">Reference proteome</keyword>
<proteinExistence type="predicted"/>
<evidence type="ECO:0000313" key="2">
    <source>
        <dbReference type="EMBL" id="OON22470.1"/>
    </source>
</evidence>
<reference evidence="2 3" key="1">
    <citation type="submission" date="2015-03" db="EMBL/GenBank/DDBJ databases">
        <title>Draft genome of the nematode, Opisthorchis viverrini.</title>
        <authorList>
            <person name="Mitreva M."/>
        </authorList>
    </citation>
    <scope>NUCLEOTIDE SEQUENCE [LARGE SCALE GENOMIC DNA]</scope>
    <source>
        <strain evidence="2">Khon Kaen</strain>
    </source>
</reference>
<dbReference type="Proteomes" id="UP000243686">
    <property type="component" value="Unassembled WGS sequence"/>
</dbReference>
<gene>
    <name evidence="2" type="ORF">X801_01626</name>
</gene>